<evidence type="ECO:0000313" key="2">
    <source>
        <dbReference type="Proteomes" id="UP001558613"/>
    </source>
</evidence>
<protein>
    <submittedName>
        <fullName evidence="1">Uncharacterized protein</fullName>
    </submittedName>
</protein>
<gene>
    <name evidence="1" type="ORF">QQF64_013601</name>
</gene>
<dbReference type="Proteomes" id="UP001558613">
    <property type="component" value="Unassembled WGS sequence"/>
</dbReference>
<comment type="caution">
    <text evidence="1">The sequence shown here is derived from an EMBL/GenBank/DDBJ whole genome shotgun (WGS) entry which is preliminary data.</text>
</comment>
<proteinExistence type="predicted"/>
<name>A0ABR3LSW9_9TELE</name>
<organism evidence="1 2">
    <name type="scientific">Cirrhinus molitorella</name>
    <name type="common">mud carp</name>
    <dbReference type="NCBI Taxonomy" id="172907"/>
    <lineage>
        <taxon>Eukaryota</taxon>
        <taxon>Metazoa</taxon>
        <taxon>Chordata</taxon>
        <taxon>Craniata</taxon>
        <taxon>Vertebrata</taxon>
        <taxon>Euteleostomi</taxon>
        <taxon>Actinopterygii</taxon>
        <taxon>Neopterygii</taxon>
        <taxon>Teleostei</taxon>
        <taxon>Ostariophysi</taxon>
        <taxon>Cypriniformes</taxon>
        <taxon>Cyprinidae</taxon>
        <taxon>Labeoninae</taxon>
        <taxon>Labeonini</taxon>
        <taxon>Cirrhinus</taxon>
    </lineage>
</organism>
<keyword evidence="2" id="KW-1185">Reference proteome</keyword>
<evidence type="ECO:0000313" key="1">
    <source>
        <dbReference type="EMBL" id="KAL1255540.1"/>
    </source>
</evidence>
<sequence length="85" mass="8897">MAAMPESHHVTTVTKVSPKIFLGGGYSTQAPADAELGQRLKRLISSMMDPHLMSARAAGIIPTSMLSEVLQPSAALPVMAVAILP</sequence>
<reference evidence="1 2" key="1">
    <citation type="submission" date="2023-09" db="EMBL/GenBank/DDBJ databases">
        <authorList>
            <person name="Wang M."/>
        </authorList>
    </citation>
    <scope>NUCLEOTIDE SEQUENCE [LARGE SCALE GENOMIC DNA]</scope>
    <source>
        <strain evidence="1">GT-2023</strain>
        <tissue evidence="1">Liver</tissue>
    </source>
</reference>
<dbReference type="EMBL" id="JAYMGO010000019">
    <property type="protein sequence ID" value="KAL1255540.1"/>
    <property type="molecule type" value="Genomic_DNA"/>
</dbReference>
<accession>A0ABR3LSW9</accession>